<evidence type="ECO:0000313" key="3">
    <source>
        <dbReference type="Proteomes" id="UP000765509"/>
    </source>
</evidence>
<dbReference type="Pfam" id="PF07727">
    <property type="entry name" value="RVT_2"/>
    <property type="match status" value="1"/>
</dbReference>
<organism evidence="2 3">
    <name type="scientific">Austropuccinia psidii MF-1</name>
    <dbReference type="NCBI Taxonomy" id="1389203"/>
    <lineage>
        <taxon>Eukaryota</taxon>
        <taxon>Fungi</taxon>
        <taxon>Dikarya</taxon>
        <taxon>Basidiomycota</taxon>
        <taxon>Pucciniomycotina</taxon>
        <taxon>Pucciniomycetes</taxon>
        <taxon>Pucciniales</taxon>
        <taxon>Sphaerophragmiaceae</taxon>
        <taxon>Austropuccinia</taxon>
    </lineage>
</organism>
<dbReference type="AlphaFoldDB" id="A0A9Q3CV21"/>
<name>A0A9Q3CV21_9BASI</name>
<feature type="domain" description="Reverse transcriptase Ty1/copia-type" evidence="1">
    <location>
        <begin position="34"/>
        <end position="140"/>
    </location>
</feature>
<dbReference type="InterPro" id="IPR013103">
    <property type="entry name" value="RVT_2"/>
</dbReference>
<evidence type="ECO:0000259" key="1">
    <source>
        <dbReference type="Pfam" id="PF07727"/>
    </source>
</evidence>
<dbReference type="OrthoDB" id="4092852at2759"/>
<protein>
    <recommendedName>
        <fullName evidence="1">Reverse transcriptase Ty1/copia-type domain-containing protein</fullName>
    </recommendedName>
</protein>
<reference evidence="2" key="1">
    <citation type="submission" date="2021-03" db="EMBL/GenBank/DDBJ databases">
        <title>Draft genome sequence of rust myrtle Austropuccinia psidii MF-1, a brazilian biotype.</title>
        <authorList>
            <person name="Quecine M.C."/>
            <person name="Pachon D.M.R."/>
            <person name="Bonatelli M.L."/>
            <person name="Correr F.H."/>
            <person name="Franceschini L.M."/>
            <person name="Leite T.F."/>
            <person name="Margarido G.R.A."/>
            <person name="Almeida C.A."/>
            <person name="Ferrarezi J.A."/>
            <person name="Labate C.A."/>
        </authorList>
    </citation>
    <scope>NUCLEOTIDE SEQUENCE</scope>
    <source>
        <strain evidence="2">MF-1</strain>
    </source>
</reference>
<accession>A0A9Q3CV21</accession>
<comment type="caution">
    <text evidence="2">The sequence shown here is derived from an EMBL/GenBank/DDBJ whole genome shotgun (WGS) entry which is preliminary data.</text>
</comment>
<dbReference type="EMBL" id="AVOT02010037">
    <property type="protein sequence ID" value="MBW0489358.1"/>
    <property type="molecule type" value="Genomic_DNA"/>
</dbReference>
<keyword evidence="3" id="KW-1185">Reference proteome</keyword>
<evidence type="ECO:0000313" key="2">
    <source>
        <dbReference type="EMBL" id="MBW0489358.1"/>
    </source>
</evidence>
<sequence length="140" mass="16192">MTIPSIYKNALKSENRIIWQEEIEKELNNTNQHNVWEVIDLKEDYKLVGTTWIFRIKTNDRNEATEYNAKLCAQGLSQTQGCNFNKTFPSTGRLNSLHTLIAFSSKNNLGFHQIDVKRAFLNAELTETIYLEIPQGLNKD</sequence>
<dbReference type="Proteomes" id="UP000765509">
    <property type="component" value="Unassembled WGS sequence"/>
</dbReference>
<proteinExistence type="predicted"/>
<gene>
    <name evidence="2" type="ORF">O181_029073</name>
</gene>